<comment type="caution">
    <text evidence="1">The sequence shown here is derived from an EMBL/GenBank/DDBJ whole genome shotgun (WGS) entry which is preliminary data.</text>
</comment>
<keyword evidence="2" id="KW-1185">Reference proteome</keyword>
<organism evidence="1 2">
    <name type="scientific">Anguilla anguilla</name>
    <name type="common">European freshwater eel</name>
    <name type="synonym">Muraena anguilla</name>
    <dbReference type="NCBI Taxonomy" id="7936"/>
    <lineage>
        <taxon>Eukaryota</taxon>
        <taxon>Metazoa</taxon>
        <taxon>Chordata</taxon>
        <taxon>Craniata</taxon>
        <taxon>Vertebrata</taxon>
        <taxon>Euteleostomi</taxon>
        <taxon>Actinopterygii</taxon>
        <taxon>Neopterygii</taxon>
        <taxon>Teleostei</taxon>
        <taxon>Anguilliformes</taxon>
        <taxon>Anguillidae</taxon>
        <taxon>Anguilla</taxon>
    </lineage>
</organism>
<accession>A0A9D3MER5</accession>
<protein>
    <submittedName>
        <fullName evidence="1">Uncharacterized protein</fullName>
    </submittedName>
</protein>
<proteinExistence type="predicted"/>
<name>A0A9D3MER5_ANGAN</name>
<evidence type="ECO:0000313" key="2">
    <source>
        <dbReference type="Proteomes" id="UP001044222"/>
    </source>
</evidence>
<reference evidence="1" key="1">
    <citation type="submission" date="2021-01" db="EMBL/GenBank/DDBJ databases">
        <title>A chromosome-scale assembly of European eel, Anguilla anguilla.</title>
        <authorList>
            <person name="Henkel C."/>
            <person name="Jong-Raadsen S.A."/>
            <person name="Dufour S."/>
            <person name="Weltzien F.-A."/>
            <person name="Palstra A.P."/>
            <person name="Pelster B."/>
            <person name="Spaink H.P."/>
            <person name="Van Den Thillart G.E."/>
            <person name="Jansen H."/>
            <person name="Zahm M."/>
            <person name="Klopp C."/>
            <person name="Cedric C."/>
            <person name="Louis A."/>
            <person name="Berthelot C."/>
            <person name="Parey E."/>
            <person name="Roest Crollius H."/>
            <person name="Montfort J."/>
            <person name="Robinson-Rechavi M."/>
            <person name="Bucao C."/>
            <person name="Bouchez O."/>
            <person name="Gislard M."/>
            <person name="Lluch J."/>
            <person name="Milhes M."/>
            <person name="Lampietro C."/>
            <person name="Lopez Roques C."/>
            <person name="Donnadieu C."/>
            <person name="Braasch I."/>
            <person name="Desvignes T."/>
            <person name="Postlethwait J."/>
            <person name="Bobe J."/>
            <person name="Guiguen Y."/>
            <person name="Dirks R."/>
        </authorList>
    </citation>
    <scope>NUCLEOTIDE SEQUENCE</scope>
    <source>
        <strain evidence="1">Tag_6206</strain>
        <tissue evidence="1">Liver</tissue>
    </source>
</reference>
<evidence type="ECO:0000313" key="1">
    <source>
        <dbReference type="EMBL" id="KAG5847314.1"/>
    </source>
</evidence>
<dbReference type="AlphaFoldDB" id="A0A9D3MER5"/>
<gene>
    <name evidence="1" type="ORF">ANANG_G00124700</name>
</gene>
<dbReference type="Proteomes" id="UP001044222">
    <property type="component" value="Chromosome 6"/>
</dbReference>
<sequence>MIRQYSCRAGVVSELPNRYVFAFAREEAPRPSRAPWRSGFFFCFGAVCVRFLCRGTLGFYSGDSQKPDIGKEGRRSGIRV</sequence>
<dbReference type="EMBL" id="JAFIRN010000006">
    <property type="protein sequence ID" value="KAG5847314.1"/>
    <property type="molecule type" value="Genomic_DNA"/>
</dbReference>